<protein>
    <submittedName>
        <fullName evidence="3">DUF262 domain-containing protein</fullName>
    </submittedName>
</protein>
<sequence>MQSIKDCFDLNEENKLVLPDFQRNYVWDYDKQRSLLASIFTSLPMGGVLILKGELKEFAAKELCFLKELDISEEERSKECFFLLDGQQRLSTIKSAFSDFFYDRNNWRDVWDNLYPKLKTRWFFRIKPRIGEDDIFGWDKLTFEGLHTLEPDQVVEFIEVKNILKTKDLDKWFHPGYTPKDENGNNLVGNKLKTHIAKRAAGDYLVPIYSVYQSPSREKERKPLHESVLQKLANERVEELQAEVADGKKNIVDLLSEVEPDIGEYYENNDEHEIRNAWSMLAAKWSEKVNKFLVELIDQDIPTIELPSDQISRAIAIFESINSNPTALDNFDIIVAKAARNDEGGSLSLKIHNELKEEIDLSDALLHYIIGEKPSSWSPQIMGTLDNNEISKTVKKQFLNLLSIFSHYTYGNDQSLKIDHIKKKKHLALNHLQIKEYTNLTLEALIRTFAFLQFRCGVIKLSSLPYELMILPIANILKEDPFWNDKLTLDKIEYWYWISIFSGRYRERQNEQCIKDIIDLHDWVNNGENRFKSWYNSILNEAGYSSKDVLMLRDQNHEIPSAIRTSLLQYTISKQPYDFLPNGSMLYLNSWDIALEKEIEISGNNFNLKVQDHHICPLHEVTKIGESTAKLRNQKHILNSPLNRTYISSYANSKISSKSTSEYLTYVSNSSVRNHFLPTPFEERYKKKSEESTVDYYNRICSERYTKIVDAIKDELDKLNPINSY</sequence>
<accession>A0ABT3DDI4</accession>
<dbReference type="PANTHER" id="PTHR37292:SF2">
    <property type="entry name" value="DUF262 DOMAIN-CONTAINING PROTEIN"/>
    <property type="match status" value="1"/>
</dbReference>
<dbReference type="EMBL" id="JAOYEY010000028">
    <property type="protein sequence ID" value="MCV9885120.1"/>
    <property type="molecule type" value="Genomic_DNA"/>
</dbReference>
<evidence type="ECO:0000313" key="3">
    <source>
        <dbReference type="EMBL" id="MCV9885120.1"/>
    </source>
</evidence>
<dbReference type="Pfam" id="PF03235">
    <property type="entry name" value="GmrSD_N"/>
    <property type="match status" value="1"/>
</dbReference>
<dbReference type="RefSeq" id="WP_264141976.1">
    <property type="nucleotide sequence ID" value="NZ_JAOYEY010000028.1"/>
</dbReference>
<comment type="caution">
    <text evidence="3">The sequence shown here is derived from an EMBL/GenBank/DDBJ whole genome shotgun (WGS) entry which is preliminary data.</text>
</comment>
<reference evidence="3 4" key="1">
    <citation type="submission" date="2022-10" db="EMBL/GenBank/DDBJ databases">
        <title>Draft genome assembly of moderately radiation resistant bacterium Metabacillus halosaccharovorans.</title>
        <authorList>
            <person name="Pal S."/>
            <person name="Gopinathan A."/>
        </authorList>
    </citation>
    <scope>NUCLEOTIDE SEQUENCE [LARGE SCALE GENOMIC DNA]</scope>
    <source>
        <strain evidence="3 4">VITHBRA001</strain>
    </source>
</reference>
<keyword evidence="4" id="KW-1185">Reference proteome</keyword>
<proteinExistence type="predicted"/>
<feature type="domain" description="GmrSD restriction endonucleases N-terminal" evidence="2">
    <location>
        <begin position="8"/>
        <end position="337"/>
    </location>
</feature>
<keyword evidence="1" id="KW-0175">Coiled coil</keyword>
<feature type="coiled-coil region" evidence="1">
    <location>
        <begin position="230"/>
        <end position="257"/>
    </location>
</feature>
<evidence type="ECO:0000259" key="2">
    <source>
        <dbReference type="Pfam" id="PF03235"/>
    </source>
</evidence>
<name>A0ABT3DDI4_9BACI</name>
<dbReference type="PANTHER" id="PTHR37292">
    <property type="entry name" value="VNG6097C"/>
    <property type="match status" value="1"/>
</dbReference>
<dbReference type="InterPro" id="IPR004919">
    <property type="entry name" value="GmrSD_N"/>
</dbReference>
<evidence type="ECO:0000313" key="4">
    <source>
        <dbReference type="Proteomes" id="UP001526147"/>
    </source>
</evidence>
<evidence type="ECO:0000256" key="1">
    <source>
        <dbReference type="SAM" id="Coils"/>
    </source>
</evidence>
<gene>
    <name evidence="3" type="ORF">OIH86_05600</name>
</gene>
<dbReference type="Proteomes" id="UP001526147">
    <property type="component" value="Unassembled WGS sequence"/>
</dbReference>
<organism evidence="3 4">
    <name type="scientific">Metabacillus halosaccharovorans</name>
    <dbReference type="NCBI Taxonomy" id="930124"/>
    <lineage>
        <taxon>Bacteria</taxon>
        <taxon>Bacillati</taxon>
        <taxon>Bacillota</taxon>
        <taxon>Bacilli</taxon>
        <taxon>Bacillales</taxon>
        <taxon>Bacillaceae</taxon>
        <taxon>Metabacillus</taxon>
    </lineage>
</organism>